<name>A0A1F7FJJ1_UNCRA</name>
<dbReference type="InterPro" id="IPR000257">
    <property type="entry name" value="Uroporphyrinogen_deCOase"/>
</dbReference>
<protein>
    <recommendedName>
        <fullName evidence="1">Uroporphyrinogen decarboxylase (URO-D) domain-containing protein</fullName>
    </recommendedName>
</protein>
<evidence type="ECO:0000259" key="1">
    <source>
        <dbReference type="Pfam" id="PF01208"/>
    </source>
</evidence>
<dbReference type="Proteomes" id="UP000179243">
    <property type="component" value="Unassembled WGS sequence"/>
</dbReference>
<dbReference type="InterPro" id="IPR038071">
    <property type="entry name" value="UROD/MetE-like_sf"/>
</dbReference>
<dbReference type="GO" id="GO:0004853">
    <property type="term" value="F:uroporphyrinogen decarboxylase activity"/>
    <property type="evidence" value="ECO:0007669"/>
    <property type="project" value="InterPro"/>
</dbReference>
<dbReference type="PANTHER" id="PTHR47099:SF1">
    <property type="entry name" value="METHYLCOBAMIDE:COM METHYLTRANSFERASE MTBA"/>
    <property type="match status" value="1"/>
</dbReference>
<dbReference type="Gene3D" id="3.20.20.210">
    <property type="match status" value="1"/>
</dbReference>
<dbReference type="SUPFAM" id="SSF51726">
    <property type="entry name" value="UROD/MetE-like"/>
    <property type="match status" value="1"/>
</dbReference>
<dbReference type="GO" id="GO:0006779">
    <property type="term" value="P:porphyrin-containing compound biosynthetic process"/>
    <property type="evidence" value="ECO:0007669"/>
    <property type="project" value="InterPro"/>
</dbReference>
<accession>A0A1F7FJJ1</accession>
<dbReference type="Pfam" id="PF01208">
    <property type="entry name" value="URO-D"/>
    <property type="match status" value="1"/>
</dbReference>
<evidence type="ECO:0000313" key="3">
    <source>
        <dbReference type="Proteomes" id="UP000179243"/>
    </source>
</evidence>
<proteinExistence type="predicted"/>
<sequence>MNSRERVKAAIEKKMPDRLPIDLLWPRAETIRALQKHFRCGAKEEVLRALDIDFRWIPVLCQYPEYEKTTTGKLEGDAPGAGRRYIFHDKQTFEDHWGIVQRVGDDGKYVEWKDGPLAGKEDLGAWSLPHAVYPSIEEIAGNIQPFKNNVVITEIEFPFKIAWHVCGYEHFMMQMVLNPDFVHKLYDHLYAFQEKKACIAAHAGYDIIALVGDIAGQNGMFFSPEMFDQYDRPRFTHLINSVKAIRPDIKIFFHSDGDVEPAIPSLIQCGVDILNPVQSACMDPAKIKKMYGDRLTFHGAISVQDTVPFGSAKDVRNEVIKRIQTVGYNGGDIVSPENSIPFDAPLENILAIYDAVKSFDYHSLKNYQGC</sequence>
<organism evidence="2 3">
    <name type="scientific">Candidatus Raymondbacteria bacterium RIFOXYD12_FULL_49_13</name>
    <dbReference type="NCBI Taxonomy" id="1817890"/>
    <lineage>
        <taxon>Bacteria</taxon>
        <taxon>Raymondiibacteriota</taxon>
    </lineage>
</organism>
<dbReference type="InterPro" id="IPR052024">
    <property type="entry name" value="Methanogen_methyltrans"/>
</dbReference>
<feature type="domain" description="Uroporphyrinogen decarboxylase (URO-D)" evidence="1">
    <location>
        <begin position="151"/>
        <end position="358"/>
    </location>
</feature>
<reference evidence="2 3" key="1">
    <citation type="journal article" date="2016" name="Nat. Commun.">
        <title>Thousands of microbial genomes shed light on interconnected biogeochemical processes in an aquifer system.</title>
        <authorList>
            <person name="Anantharaman K."/>
            <person name="Brown C.T."/>
            <person name="Hug L.A."/>
            <person name="Sharon I."/>
            <person name="Castelle C.J."/>
            <person name="Probst A.J."/>
            <person name="Thomas B.C."/>
            <person name="Singh A."/>
            <person name="Wilkins M.J."/>
            <person name="Karaoz U."/>
            <person name="Brodie E.L."/>
            <person name="Williams K.H."/>
            <person name="Hubbard S.S."/>
            <person name="Banfield J.F."/>
        </authorList>
    </citation>
    <scope>NUCLEOTIDE SEQUENCE [LARGE SCALE GENOMIC DNA]</scope>
</reference>
<dbReference type="AlphaFoldDB" id="A0A1F7FJJ1"/>
<gene>
    <name evidence="2" type="ORF">A2519_11510</name>
</gene>
<dbReference type="PANTHER" id="PTHR47099">
    <property type="entry name" value="METHYLCOBAMIDE:COM METHYLTRANSFERASE MTBA"/>
    <property type="match status" value="1"/>
</dbReference>
<evidence type="ECO:0000313" key="2">
    <source>
        <dbReference type="EMBL" id="OGK06879.1"/>
    </source>
</evidence>
<dbReference type="EMBL" id="MFYX01000018">
    <property type="protein sequence ID" value="OGK06879.1"/>
    <property type="molecule type" value="Genomic_DNA"/>
</dbReference>
<comment type="caution">
    <text evidence="2">The sequence shown here is derived from an EMBL/GenBank/DDBJ whole genome shotgun (WGS) entry which is preliminary data.</text>
</comment>